<proteinExistence type="predicted"/>
<accession>A0A0F9N7C1</accession>
<name>A0A0F9N7C1_9ZZZZ</name>
<gene>
    <name evidence="1" type="ORF">LCGC14_1371140</name>
</gene>
<protein>
    <submittedName>
        <fullName evidence="1">Uncharacterized protein</fullName>
    </submittedName>
</protein>
<sequence>MSDEKELRTKKCSEIGCRNKVDSMKDQKYYCDFHFQKVRKRQSRIEYWK</sequence>
<organism evidence="1">
    <name type="scientific">marine sediment metagenome</name>
    <dbReference type="NCBI Taxonomy" id="412755"/>
    <lineage>
        <taxon>unclassified sequences</taxon>
        <taxon>metagenomes</taxon>
        <taxon>ecological metagenomes</taxon>
    </lineage>
</organism>
<dbReference type="AlphaFoldDB" id="A0A0F9N7C1"/>
<dbReference type="EMBL" id="LAZR01008660">
    <property type="protein sequence ID" value="KKM77327.1"/>
    <property type="molecule type" value="Genomic_DNA"/>
</dbReference>
<comment type="caution">
    <text evidence="1">The sequence shown here is derived from an EMBL/GenBank/DDBJ whole genome shotgun (WGS) entry which is preliminary data.</text>
</comment>
<evidence type="ECO:0000313" key="1">
    <source>
        <dbReference type="EMBL" id="KKM77327.1"/>
    </source>
</evidence>
<reference evidence="1" key="1">
    <citation type="journal article" date="2015" name="Nature">
        <title>Complex archaea that bridge the gap between prokaryotes and eukaryotes.</title>
        <authorList>
            <person name="Spang A."/>
            <person name="Saw J.H."/>
            <person name="Jorgensen S.L."/>
            <person name="Zaremba-Niedzwiedzka K."/>
            <person name="Martijn J."/>
            <person name="Lind A.E."/>
            <person name="van Eijk R."/>
            <person name="Schleper C."/>
            <person name="Guy L."/>
            <person name="Ettema T.J."/>
        </authorList>
    </citation>
    <scope>NUCLEOTIDE SEQUENCE</scope>
</reference>